<dbReference type="Proteomes" id="UP000245884">
    <property type="component" value="Unassembled WGS sequence"/>
</dbReference>
<keyword evidence="4" id="KW-1185">Reference proteome</keyword>
<feature type="transmembrane region" description="Helical" evidence="2">
    <location>
        <begin position="407"/>
        <end position="430"/>
    </location>
</feature>
<name>A0A316UZW2_9BASI</name>
<evidence type="ECO:0000256" key="2">
    <source>
        <dbReference type="SAM" id="Phobius"/>
    </source>
</evidence>
<keyword evidence="2" id="KW-0472">Membrane</keyword>
<protein>
    <submittedName>
        <fullName evidence="3">Uncharacterized protein</fullName>
    </submittedName>
</protein>
<evidence type="ECO:0000313" key="3">
    <source>
        <dbReference type="EMBL" id="PWN30298.1"/>
    </source>
</evidence>
<dbReference type="AlphaFoldDB" id="A0A316UZW2"/>
<organism evidence="3 4">
    <name type="scientific">Jaminaea rosea</name>
    <dbReference type="NCBI Taxonomy" id="1569628"/>
    <lineage>
        <taxon>Eukaryota</taxon>
        <taxon>Fungi</taxon>
        <taxon>Dikarya</taxon>
        <taxon>Basidiomycota</taxon>
        <taxon>Ustilaginomycotina</taxon>
        <taxon>Exobasidiomycetes</taxon>
        <taxon>Microstromatales</taxon>
        <taxon>Microstromatales incertae sedis</taxon>
        <taxon>Jaminaea</taxon>
    </lineage>
</organism>
<feature type="region of interest" description="Disordered" evidence="1">
    <location>
        <begin position="498"/>
        <end position="661"/>
    </location>
</feature>
<feature type="compositionally biased region" description="Polar residues" evidence="1">
    <location>
        <begin position="510"/>
        <end position="521"/>
    </location>
</feature>
<proteinExistence type="predicted"/>
<keyword evidence="2" id="KW-1133">Transmembrane helix</keyword>
<feature type="compositionally biased region" description="Low complexity" evidence="1">
    <location>
        <begin position="555"/>
        <end position="564"/>
    </location>
</feature>
<dbReference type="RefSeq" id="XP_025364910.1">
    <property type="nucleotide sequence ID" value="XM_025505008.1"/>
</dbReference>
<dbReference type="EMBL" id="KZ819662">
    <property type="protein sequence ID" value="PWN30298.1"/>
    <property type="molecule type" value="Genomic_DNA"/>
</dbReference>
<feature type="transmembrane region" description="Helical" evidence="2">
    <location>
        <begin position="195"/>
        <end position="217"/>
    </location>
</feature>
<keyword evidence="2" id="KW-0812">Transmembrane</keyword>
<evidence type="ECO:0000256" key="1">
    <source>
        <dbReference type="SAM" id="MobiDB-lite"/>
    </source>
</evidence>
<reference evidence="3 4" key="1">
    <citation type="journal article" date="2018" name="Mol. Biol. Evol.">
        <title>Broad Genomic Sampling Reveals a Smut Pathogenic Ancestry of the Fungal Clade Ustilaginomycotina.</title>
        <authorList>
            <person name="Kijpornyongpan T."/>
            <person name="Mondo S.J."/>
            <person name="Barry K."/>
            <person name="Sandor L."/>
            <person name="Lee J."/>
            <person name="Lipzen A."/>
            <person name="Pangilinan J."/>
            <person name="LaButti K."/>
            <person name="Hainaut M."/>
            <person name="Henrissat B."/>
            <person name="Grigoriev I.V."/>
            <person name="Spatafora J.W."/>
            <person name="Aime M.C."/>
        </authorList>
    </citation>
    <scope>NUCLEOTIDE SEQUENCE [LARGE SCALE GENOMIC DNA]</scope>
    <source>
        <strain evidence="3 4">MCA 5214</strain>
    </source>
</reference>
<feature type="compositionally biased region" description="Low complexity" evidence="1">
    <location>
        <begin position="586"/>
        <end position="600"/>
    </location>
</feature>
<feature type="transmembrane region" description="Helical" evidence="2">
    <location>
        <begin position="12"/>
        <end position="35"/>
    </location>
</feature>
<gene>
    <name evidence="3" type="ORF">BDZ90DRAFT_229314</name>
</gene>
<evidence type="ECO:0000313" key="4">
    <source>
        <dbReference type="Proteomes" id="UP000245884"/>
    </source>
</evidence>
<sequence>MPAPSPRAVKQSPLFLGAALATVLFSIVIIIILFVPFGEQTIHYNYVRSTSSSLPNGQYLTAGRVYATSEYLQTVTFGSLVHTYTSTDVYPTVVTYTAAPGFEDGIPYETVTAYSGTTYDISGTATLTFPFTSSYTVTRYPPRSSIPTAAPQLLSVNGLAPRQATSASSSSSATPLPATTTSRVAPIRAGSPVSLWMLIQSIVFLILALWLGVYLFWKTRKIQRETASSQGEGGGDVMQPLAPQEAAAAGGPRLQPQTANLGSTNVPNDKGYVRVSYARTQFTCLIILALLFQVPLGLLAYSASAFSAAATAEGGYYGFIGGVVDSRGNWPYSDSPAAGYGSSANSNALSGYCVREDGSPMPTSTSYYSTGSQQVYRNDPRDCPGGQGAYTPDFGSSPSFAKYATPVVLLLVFGWVLFISVVALCVLLYLHRGESRKERRERRNNVVQQNLMMEMWRAGWQAQSEAAAAASAAMAQQQQGRGPIMMYGQQGGAMWGMPRTNAGYGPLPTTPMSQQDQSNGEMHTAAGHLDRPEASARSPSGQRAQEERTVPSLPSSTASATTATQNKGRSRQPVPPPERDEHEHAALSGIGSRRSAGRSDSSNHVDESRWQLASQVAKGKGKQRERDPDVEAADLFSVDHIGASNHGDPGSAEGQRWSNHG</sequence>
<feature type="transmembrane region" description="Helical" evidence="2">
    <location>
        <begin position="282"/>
        <end position="301"/>
    </location>
</feature>
<accession>A0A316UZW2</accession>
<dbReference type="GeneID" id="37026831"/>